<evidence type="ECO:0000313" key="2">
    <source>
        <dbReference type="Proteomes" id="UP000033651"/>
    </source>
</evidence>
<accession>A0A0F3KJ97</accession>
<dbReference type="Proteomes" id="UP000033651">
    <property type="component" value="Unassembled WGS sequence"/>
</dbReference>
<name>A0A0F3KJ97_9GAMM</name>
<keyword evidence="2" id="KW-1185">Reference proteome</keyword>
<sequence length="116" mass="13017">MHITVAGEDSVTFTLDESISQAWLQQQLRRDSPASRIDLVDRLAACLTTSMLQCLDADLVPPTASQIIYATDIARELGVSLPYEALRHRSAMSEFIGRYVETFRHRHTRRVGAKGD</sequence>
<protein>
    <submittedName>
        <fullName evidence="1">Uncharacterized protein</fullName>
    </submittedName>
</protein>
<dbReference type="AlphaFoldDB" id="A0A0F3KJ97"/>
<proteinExistence type="predicted"/>
<evidence type="ECO:0000313" key="1">
    <source>
        <dbReference type="EMBL" id="KJV31340.1"/>
    </source>
</evidence>
<reference evidence="1 2" key="1">
    <citation type="submission" date="2015-03" db="EMBL/GenBank/DDBJ databases">
        <title>Draft genome sequence of Luteibacter yeojuensis strain SU11.</title>
        <authorList>
            <person name="Sulaiman J."/>
            <person name="Priya K."/>
            <person name="Chan K.-G."/>
        </authorList>
    </citation>
    <scope>NUCLEOTIDE SEQUENCE [LARGE SCALE GENOMIC DNA]</scope>
    <source>
        <strain evidence="1 2">SU11</strain>
    </source>
</reference>
<dbReference type="PATRIC" id="fig|345309.4.peg.2082"/>
<dbReference type="EMBL" id="JZRB01000029">
    <property type="protein sequence ID" value="KJV31340.1"/>
    <property type="molecule type" value="Genomic_DNA"/>
</dbReference>
<gene>
    <name evidence="1" type="ORF">VI08_13660</name>
</gene>
<organism evidence="1 2">
    <name type="scientific">Luteibacter yeojuensis</name>
    <dbReference type="NCBI Taxonomy" id="345309"/>
    <lineage>
        <taxon>Bacteria</taxon>
        <taxon>Pseudomonadati</taxon>
        <taxon>Pseudomonadota</taxon>
        <taxon>Gammaproteobacteria</taxon>
        <taxon>Lysobacterales</taxon>
        <taxon>Rhodanobacteraceae</taxon>
        <taxon>Luteibacter</taxon>
    </lineage>
</organism>
<comment type="caution">
    <text evidence="1">The sequence shown here is derived from an EMBL/GenBank/DDBJ whole genome shotgun (WGS) entry which is preliminary data.</text>
</comment>